<dbReference type="Gene3D" id="3.40.50.150">
    <property type="entry name" value="Vaccinia Virus protein VP39"/>
    <property type="match status" value="1"/>
</dbReference>
<keyword evidence="4" id="KW-1185">Reference proteome</keyword>
<dbReference type="PANTHER" id="PTHR44068:SF1">
    <property type="entry name" value="HYPOTHETICAL LOC100005854"/>
    <property type="match status" value="1"/>
</dbReference>
<keyword evidence="1" id="KW-0808">Transferase</keyword>
<dbReference type="SUPFAM" id="SSF53335">
    <property type="entry name" value="S-adenosyl-L-methionine-dependent methyltransferases"/>
    <property type="match status" value="1"/>
</dbReference>
<evidence type="ECO:0000313" key="3">
    <source>
        <dbReference type="EMBL" id="KAH6690456.1"/>
    </source>
</evidence>
<dbReference type="Proteomes" id="UP000770015">
    <property type="component" value="Unassembled WGS sequence"/>
</dbReference>
<proteinExistence type="inferred from homology"/>
<dbReference type="GO" id="GO:0032259">
    <property type="term" value="P:methylation"/>
    <property type="evidence" value="ECO:0007669"/>
    <property type="project" value="UniProtKB-KW"/>
</dbReference>
<dbReference type="OrthoDB" id="10004862at2759"/>
<dbReference type="CDD" id="cd02440">
    <property type="entry name" value="AdoMet_MTases"/>
    <property type="match status" value="1"/>
</dbReference>
<organism evidence="3 4">
    <name type="scientific">Plectosphaerella plurivora</name>
    <dbReference type="NCBI Taxonomy" id="936078"/>
    <lineage>
        <taxon>Eukaryota</taxon>
        <taxon>Fungi</taxon>
        <taxon>Dikarya</taxon>
        <taxon>Ascomycota</taxon>
        <taxon>Pezizomycotina</taxon>
        <taxon>Sordariomycetes</taxon>
        <taxon>Hypocreomycetidae</taxon>
        <taxon>Glomerellales</taxon>
        <taxon>Plectosphaerellaceae</taxon>
        <taxon>Plectosphaerella</taxon>
    </lineage>
</organism>
<dbReference type="InterPro" id="IPR029063">
    <property type="entry name" value="SAM-dependent_MTases_sf"/>
</dbReference>
<comment type="caution">
    <text evidence="3">The sequence shown here is derived from an EMBL/GenBank/DDBJ whole genome shotgun (WGS) entry which is preliminary data.</text>
</comment>
<sequence>MASTLSQDTVQSGSNPKLEAFYSDSQTIFWFDGVLGGARHFGYYEPGTKSPFPIKKSLLRMEEELFKALRLPTGSRLLDAGCGAGHVSAYMASKGMIVTAIDVIPRHIELSKKTQARLAAVDAPGSIERVLQLDYHHLEELGLGQNLLDGVYTIEALVHAEDAATVLAGFYASLRPGGRVVLHEYEQDVVDETELAAMAVVNEGFSMPMHDVSRPGALKTLLEGAGFRDVEVRDLSENVRPMTRMNYAISVLPYSLLSPQRLARHSVSAVAGVQLHRNLRQGRWKYLQVSATKPEFGEGVGGSV</sequence>
<accession>A0A9P8VG01</accession>
<dbReference type="InterPro" id="IPR050447">
    <property type="entry name" value="Erg6_SMT_methyltransf"/>
</dbReference>
<dbReference type="PANTHER" id="PTHR44068">
    <property type="entry name" value="ZGC:194242"/>
    <property type="match status" value="1"/>
</dbReference>
<protein>
    <submittedName>
        <fullName evidence="3">S-adenosyl-L-methionine-dependent methyltransferase</fullName>
    </submittedName>
</protein>
<gene>
    <name evidence="3" type="ORF">F5X68DRAFT_188964</name>
</gene>
<dbReference type="GO" id="GO:0005783">
    <property type="term" value="C:endoplasmic reticulum"/>
    <property type="evidence" value="ECO:0007669"/>
    <property type="project" value="TreeGrafter"/>
</dbReference>
<evidence type="ECO:0000313" key="4">
    <source>
        <dbReference type="Proteomes" id="UP000770015"/>
    </source>
</evidence>
<comment type="similarity">
    <text evidence="2">Belongs to the class I-like SAM-binding methyltransferase superfamily. Erg6/SMT family.</text>
</comment>
<evidence type="ECO:0000256" key="1">
    <source>
        <dbReference type="ARBA" id="ARBA00022679"/>
    </source>
</evidence>
<dbReference type="Pfam" id="PF13489">
    <property type="entry name" value="Methyltransf_23"/>
    <property type="match status" value="1"/>
</dbReference>
<reference evidence="3" key="1">
    <citation type="journal article" date="2021" name="Nat. Commun.">
        <title>Genetic determinants of endophytism in the Arabidopsis root mycobiome.</title>
        <authorList>
            <person name="Mesny F."/>
            <person name="Miyauchi S."/>
            <person name="Thiergart T."/>
            <person name="Pickel B."/>
            <person name="Atanasova L."/>
            <person name="Karlsson M."/>
            <person name="Huettel B."/>
            <person name="Barry K.W."/>
            <person name="Haridas S."/>
            <person name="Chen C."/>
            <person name="Bauer D."/>
            <person name="Andreopoulos W."/>
            <person name="Pangilinan J."/>
            <person name="LaButti K."/>
            <person name="Riley R."/>
            <person name="Lipzen A."/>
            <person name="Clum A."/>
            <person name="Drula E."/>
            <person name="Henrissat B."/>
            <person name="Kohler A."/>
            <person name="Grigoriev I.V."/>
            <person name="Martin F.M."/>
            <person name="Hacquard S."/>
        </authorList>
    </citation>
    <scope>NUCLEOTIDE SEQUENCE</scope>
    <source>
        <strain evidence="3">MPI-SDFR-AT-0117</strain>
    </source>
</reference>
<keyword evidence="3" id="KW-0489">Methyltransferase</keyword>
<dbReference type="EMBL" id="JAGSXJ010000006">
    <property type="protein sequence ID" value="KAH6690456.1"/>
    <property type="molecule type" value="Genomic_DNA"/>
</dbReference>
<dbReference type="GO" id="GO:0006696">
    <property type="term" value="P:ergosterol biosynthetic process"/>
    <property type="evidence" value="ECO:0007669"/>
    <property type="project" value="TreeGrafter"/>
</dbReference>
<evidence type="ECO:0000256" key="2">
    <source>
        <dbReference type="ARBA" id="ARBA00038188"/>
    </source>
</evidence>
<dbReference type="GO" id="GO:0003838">
    <property type="term" value="F:sterol 24-C-methyltransferase activity"/>
    <property type="evidence" value="ECO:0007669"/>
    <property type="project" value="TreeGrafter"/>
</dbReference>
<name>A0A9P8VG01_9PEZI</name>
<dbReference type="AlphaFoldDB" id="A0A9P8VG01"/>